<evidence type="ECO:0000256" key="9">
    <source>
        <dbReference type="PROSITE-ProRule" id="PRU10141"/>
    </source>
</evidence>
<feature type="cross-link" description="Glycyl lysine isopeptide (Lys-Gly) (interchain with G-Cter in SUMO2)" evidence="8">
    <location>
        <position position="506"/>
    </location>
</feature>
<organism evidence="12">
    <name type="scientific">Trypanosoma vivax (strain Y486)</name>
    <dbReference type="NCBI Taxonomy" id="1055687"/>
    <lineage>
        <taxon>Eukaryota</taxon>
        <taxon>Discoba</taxon>
        <taxon>Euglenozoa</taxon>
        <taxon>Kinetoplastea</taxon>
        <taxon>Metakinetoplastina</taxon>
        <taxon>Trypanosomatida</taxon>
        <taxon>Trypanosomatidae</taxon>
        <taxon>Trypanosoma</taxon>
        <taxon>Duttonella</taxon>
    </lineage>
</organism>
<keyword evidence="1" id="KW-0723">Serine/threonine-protein kinase</keyword>
<keyword evidence="4" id="KW-0418">Kinase</keyword>
<evidence type="ECO:0000256" key="8">
    <source>
        <dbReference type="PIRSR" id="PIRSR630616-3"/>
    </source>
</evidence>
<feature type="active site" description="Proton acceptor" evidence="6">
    <location>
        <position position="504"/>
    </location>
</feature>
<dbReference type="GO" id="GO:0004674">
    <property type="term" value="F:protein serine/threonine kinase activity"/>
    <property type="evidence" value="ECO:0007669"/>
    <property type="project" value="UniProtKB-KW"/>
</dbReference>
<feature type="domain" description="Protein kinase" evidence="11">
    <location>
        <begin position="366"/>
        <end position="1093"/>
    </location>
</feature>
<evidence type="ECO:0000259" key="11">
    <source>
        <dbReference type="PROSITE" id="PS50011"/>
    </source>
</evidence>
<evidence type="ECO:0000256" key="4">
    <source>
        <dbReference type="ARBA" id="ARBA00022777"/>
    </source>
</evidence>
<feature type="binding site" evidence="7 9">
    <location>
        <position position="395"/>
    </location>
    <ligand>
        <name>ATP</name>
        <dbReference type="ChEBI" id="CHEBI:30616"/>
    </ligand>
</feature>
<dbReference type="InterPro" id="IPR011009">
    <property type="entry name" value="Kinase-like_dom_sf"/>
</dbReference>
<dbReference type="InterPro" id="IPR008271">
    <property type="entry name" value="Ser/Thr_kinase_AS"/>
</dbReference>
<reference evidence="12" key="1">
    <citation type="journal article" date="2012" name="Proc. Natl. Acad. Sci. U.S.A.">
        <title>Antigenic diversity is generated by distinct evolutionary mechanisms in African trypanosome species.</title>
        <authorList>
            <person name="Jackson A.P."/>
            <person name="Berry A."/>
            <person name="Aslett M."/>
            <person name="Allison H.C."/>
            <person name="Burton P."/>
            <person name="Vavrova-Anderson J."/>
            <person name="Brown R."/>
            <person name="Browne H."/>
            <person name="Corton N."/>
            <person name="Hauser H."/>
            <person name="Gamble J."/>
            <person name="Gilderthorp R."/>
            <person name="Marcello L."/>
            <person name="McQuillan J."/>
            <person name="Otto T.D."/>
            <person name="Quail M.A."/>
            <person name="Sanders M.J."/>
            <person name="van Tonder A."/>
            <person name="Ginger M.L."/>
            <person name="Field M.C."/>
            <person name="Barry J.D."/>
            <person name="Hertz-Fowler C."/>
            <person name="Berriman M."/>
        </authorList>
    </citation>
    <scope>NUCLEOTIDE SEQUENCE</scope>
    <source>
        <strain evidence="12">Y486</strain>
    </source>
</reference>
<dbReference type="PROSITE" id="PS50011">
    <property type="entry name" value="PROTEIN_KINASE_DOM"/>
    <property type="match status" value="1"/>
</dbReference>
<proteinExistence type="predicted"/>
<feature type="region of interest" description="Disordered" evidence="10">
    <location>
        <begin position="715"/>
        <end position="759"/>
    </location>
</feature>
<evidence type="ECO:0000256" key="10">
    <source>
        <dbReference type="SAM" id="MobiDB-lite"/>
    </source>
</evidence>
<dbReference type="InterPro" id="IPR017441">
    <property type="entry name" value="Protein_kinase_ATP_BS"/>
</dbReference>
<accession>G0U4R0</accession>
<gene>
    <name evidence="12" type="ORF">TVY486_1014670</name>
</gene>
<feature type="binding site" evidence="7">
    <location>
        <position position="522"/>
    </location>
    <ligand>
        <name>ATP</name>
        <dbReference type="ChEBI" id="CHEBI:30616"/>
    </ligand>
</feature>
<keyword evidence="5 7" id="KW-0067">ATP-binding</keyword>
<evidence type="ECO:0000256" key="6">
    <source>
        <dbReference type="PIRSR" id="PIRSR630616-1"/>
    </source>
</evidence>
<dbReference type="GO" id="GO:0005524">
    <property type="term" value="F:ATP binding"/>
    <property type="evidence" value="ECO:0007669"/>
    <property type="project" value="UniProtKB-UniRule"/>
</dbReference>
<dbReference type="Pfam" id="PF00069">
    <property type="entry name" value="Pkinase"/>
    <property type="match status" value="1"/>
</dbReference>
<keyword evidence="2" id="KW-0808">Transferase</keyword>
<evidence type="ECO:0000313" key="12">
    <source>
        <dbReference type="EMBL" id="CCC52424.1"/>
    </source>
</evidence>
<dbReference type="SMART" id="SM00220">
    <property type="entry name" value="S_TKc"/>
    <property type="match status" value="1"/>
</dbReference>
<keyword evidence="3 7" id="KW-0547">Nucleotide-binding</keyword>
<evidence type="ECO:0000256" key="3">
    <source>
        <dbReference type="ARBA" id="ARBA00022741"/>
    </source>
</evidence>
<feature type="binding site" evidence="7">
    <location>
        <begin position="451"/>
        <end position="453"/>
    </location>
    <ligand>
        <name>ATP</name>
        <dbReference type="ChEBI" id="CHEBI:30616"/>
    </ligand>
</feature>
<evidence type="ECO:0000256" key="7">
    <source>
        <dbReference type="PIRSR" id="PIRSR630616-2"/>
    </source>
</evidence>
<evidence type="ECO:0000256" key="5">
    <source>
        <dbReference type="ARBA" id="ARBA00022840"/>
    </source>
</evidence>
<sequence length="1101" mass="118254">MGNRVDDTFEDDMVGSPAVLNEVSSADVQCWLNLVSIGSTKEVACALEGHGGRPSEPLCCHEVKATLVEGRSELQFLSNDALATQVPEEALMKPDDKPPGNSACCAARNLCRCPLLKRTPPVRIVRSDIRNLDIDYDHEDSITGNTLCEPMTPESYSSIMMSGNFKGVGLAADTAERGSSLGHYDRFLTLQDGPTSVKTFAPSYATPSSSSAPVHHLGMEQNFAFGQKGGQLSNRRRDCAVVESGGQSTLLECTCSRRGEKRAYPTTMPGMCCAGVRHAKMCSSAFGKEGFSCPDSHNPLPCPIHGMVGDAFFDGRGRSLIPINLFRLDLGRSRSPCFGSRTSECQIANVQRIGEHTSCLNGKYVIHWKCNLGVGSFSSVFLCYNIQDKVFYAVKVFDRARLRRKGIGAHCALHKVRREIEILKRLDHRYIVKLFEVIDDPLNREIYLVLELAGRGAVMTLEGDGTIAHGESRAALPEREVARIIHCIVHALSHLHQGNIAHRDVKPQNILINSSGCAKLSDFGASIDVSDCHSPVFREGSVAFMSPEVLATSEMTVAPVRHACTTGVKSNTPTCDGIAHTFPRTSTSPLRCMKEPTALAVCSDRSAQICTESTDCATIRIDACHQSTTVPFSACSIRTNDAGPKRNEAPNAPQVDLFKSDVFALGVTTYMLLTGSLPWRAHCVRSQLDAIMAAPDPFTREFSIDRKDIDTVLLGGQPRDVCEPSEGTDDTNKEASPPPRTYEFSHPDLSNEPDSQTPMHGKICAAERQQAYELPQIVTLPGATAASGCAASSVMASATPLASAVVVHKHLASVPECAPGCGFEGLKIQASQVLQGAGAMSQAGGDMLIAERERDKEFTPFMQTSVCSIGNTTVAVSDDTSSTEVSGVTPRAGHFEWEDGLVLRKLKKGYGPTTAPAAGDMTSPLAFSNALFDVQGDFARSHPGCTKYQGDTGRRSRPVLCDRILWCQVKGLQNSRLANPSSCASTSSSIDAGPISSSVSIPLHNFTGLGETLEVTGINSVVEGAPVVLTVVDGAACTATQAGNAARKEPIELSATTAHTNISETAVNFIRCCLKINPDERSTASELCQHPWILDIRTAVR</sequence>
<dbReference type="InterPro" id="IPR030616">
    <property type="entry name" value="Aur-like"/>
</dbReference>
<dbReference type="Gene3D" id="1.10.510.10">
    <property type="entry name" value="Transferase(Phosphotransferase) domain 1"/>
    <property type="match status" value="3"/>
</dbReference>
<name>G0U4R0_TRYVY</name>
<dbReference type="PROSITE" id="PS00108">
    <property type="entry name" value="PROTEIN_KINASE_ST"/>
    <property type="match status" value="1"/>
</dbReference>
<dbReference type="InterPro" id="IPR000719">
    <property type="entry name" value="Prot_kinase_dom"/>
</dbReference>
<evidence type="ECO:0000256" key="1">
    <source>
        <dbReference type="ARBA" id="ARBA00022527"/>
    </source>
</evidence>
<dbReference type="EMBL" id="HE573026">
    <property type="protein sequence ID" value="CCC52424.1"/>
    <property type="molecule type" value="Genomic_DNA"/>
</dbReference>
<dbReference type="PANTHER" id="PTHR24350">
    <property type="entry name" value="SERINE/THREONINE-PROTEIN KINASE IAL-RELATED"/>
    <property type="match status" value="1"/>
</dbReference>
<dbReference type="PROSITE" id="PS00107">
    <property type="entry name" value="PROTEIN_KINASE_ATP"/>
    <property type="match status" value="1"/>
</dbReference>
<protein>
    <recommendedName>
        <fullName evidence="11">Protein kinase domain-containing protein</fullName>
    </recommendedName>
</protein>
<dbReference type="AlphaFoldDB" id="G0U4R0"/>
<dbReference type="Gene3D" id="3.30.200.20">
    <property type="entry name" value="Phosphorylase Kinase, domain 1"/>
    <property type="match status" value="1"/>
</dbReference>
<evidence type="ECO:0000256" key="2">
    <source>
        <dbReference type="ARBA" id="ARBA00022679"/>
    </source>
</evidence>
<dbReference type="SUPFAM" id="SSF56112">
    <property type="entry name" value="Protein kinase-like (PK-like)"/>
    <property type="match status" value="3"/>
</dbReference>